<organism evidence="8 9">
    <name type="scientific">Sphingobacterium olei</name>
    <dbReference type="NCBI Taxonomy" id="2571155"/>
    <lineage>
        <taxon>Bacteria</taxon>
        <taxon>Pseudomonadati</taxon>
        <taxon>Bacteroidota</taxon>
        <taxon>Sphingobacteriia</taxon>
        <taxon>Sphingobacteriales</taxon>
        <taxon>Sphingobacteriaceae</taxon>
        <taxon>Sphingobacterium</taxon>
    </lineage>
</organism>
<evidence type="ECO:0000256" key="7">
    <source>
        <dbReference type="HAMAP-Rule" id="MF_00675"/>
    </source>
</evidence>
<dbReference type="AlphaFoldDB" id="A0A4U0P4Z8"/>
<dbReference type="EC" id="5.3.1.12" evidence="4 7"/>
<evidence type="ECO:0000256" key="4">
    <source>
        <dbReference type="ARBA" id="ARBA00012546"/>
    </source>
</evidence>
<dbReference type="GO" id="GO:0008880">
    <property type="term" value="F:glucuronate isomerase activity"/>
    <property type="evidence" value="ECO:0007669"/>
    <property type="project" value="UniProtKB-UniRule"/>
</dbReference>
<evidence type="ECO:0000313" key="9">
    <source>
        <dbReference type="Proteomes" id="UP000306808"/>
    </source>
</evidence>
<evidence type="ECO:0000256" key="6">
    <source>
        <dbReference type="ARBA" id="ARBA00023235"/>
    </source>
</evidence>
<gene>
    <name evidence="7 8" type="primary">uxaC</name>
    <name evidence="8" type="ORF">FAZ15_07335</name>
</gene>
<dbReference type="Pfam" id="PF02614">
    <property type="entry name" value="UxaC"/>
    <property type="match status" value="1"/>
</dbReference>
<dbReference type="InterPro" id="IPR032466">
    <property type="entry name" value="Metal_Hydrolase"/>
</dbReference>
<dbReference type="NCBIfam" id="NF002794">
    <property type="entry name" value="PRK02925.1"/>
    <property type="match status" value="1"/>
</dbReference>
<sequence length="468" mass="54349">MKNFLDDNFLLQSKVAEELYHNYAKNQPIIDYHNHLIPDQIANNINFENLTQVWLYGDHYKWRAMRTNGVDERYITGDASDFEKFQKWAETVPYTMRNPLYHWTHLELQRYFGINTLLNGNTAKEIYDEASAKLRTPEYAVRGLLQKMNVEVVCTTDDPIDTLEYHQQFAKEDSTLKMLPAFRPDKAMNSDNIADLNAYISKLEQVTNTSIGSLDEYLDALKQRHDFFAANGCSVSDHGLEQIYAEDYTKEEIAAIFNKIRTNQEISYSENLKFKSAMLIYFAEWDHEKGWVQQYHLGALRNNNTRLLTKLGPDTGFDSIGDFSQARALSKFLNRLDTQDKLTKTIIYNLNPADNELIATMIGNFNDGSVAGKVQFGSAWWFLDQKDGMIKQMNTLSNMGLLSRLVGMLTDSRSFLSFPRHEYFRRLVCNLFAEDVVNGELPNDMEWIGKLIEDICYKNARNYFNFYK</sequence>
<evidence type="ECO:0000256" key="5">
    <source>
        <dbReference type="ARBA" id="ARBA00020555"/>
    </source>
</evidence>
<dbReference type="OrthoDB" id="9766564at2"/>
<keyword evidence="9" id="KW-1185">Reference proteome</keyword>
<dbReference type="GO" id="GO:0042840">
    <property type="term" value="P:D-glucuronate catabolic process"/>
    <property type="evidence" value="ECO:0007669"/>
    <property type="project" value="TreeGrafter"/>
</dbReference>
<comment type="catalytic activity">
    <reaction evidence="1 7">
        <text>D-glucuronate = D-fructuronate</text>
        <dbReference type="Rhea" id="RHEA:13049"/>
        <dbReference type="ChEBI" id="CHEBI:58720"/>
        <dbReference type="ChEBI" id="CHEBI:59863"/>
        <dbReference type="EC" id="5.3.1.12"/>
    </reaction>
</comment>
<evidence type="ECO:0000256" key="1">
    <source>
        <dbReference type="ARBA" id="ARBA00001165"/>
    </source>
</evidence>
<dbReference type="EMBL" id="SUME01000002">
    <property type="protein sequence ID" value="TJZ62310.1"/>
    <property type="molecule type" value="Genomic_DNA"/>
</dbReference>
<dbReference type="GO" id="GO:0019698">
    <property type="term" value="P:D-galacturonate catabolic process"/>
    <property type="evidence" value="ECO:0007669"/>
    <property type="project" value="TreeGrafter"/>
</dbReference>
<dbReference type="Proteomes" id="UP000306808">
    <property type="component" value="Unassembled WGS sequence"/>
</dbReference>
<dbReference type="InterPro" id="IPR003766">
    <property type="entry name" value="Uronate_isomerase"/>
</dbReference>
<evidence type="ECO:0000256" key="2">
    <source>
        <dbReference type="ARBA" id="ARBA00004892"/>
    </source>
</evidence>
<keyword evidence="6 7" id="KW-0413">Isomerase</keyword>
<reference evidence="8 9" key="1">
    <citation type="submission" date="2019-04" db="EMBL/GenBank/DDBJ databases">
        <title>Sphingobacterium olei sp. nov., isolated from oil-contaminated soil.</title>
        <authorList>
            <person name="Liu B."/>
        </authorList>
    </citation>
    <scope>NUCLEOTIDE SEQUENCE [LARGE SCALE GENOMIC DNA]</scope>
    <source>
        <strain evidence="8 9">HAL-9</strain>
    </source>
</reference>
<protein>
    <recommendedName>
        <fullName evidence="5 7">Uronate isomerase</fullName>
        <ecNumber evidence="4 7">5.3.1.12</ecNumber>
    </recommendedName>
    <alternativeName>
        <fullName evidence="7">Glucuronate isomerase</fullName>
    </alternativeName>
    <alternativeName>
        <fullName evidence="7">Uronic isomerase</fullName>
    </alternativeName>
</protein>
<comment type="similarity">
    <text evidence="3 7">Belongs to the metallo-dependent hydrolases superfamily. Uronate isomerase family.</text>
</comment>
<proteinExistence type="inferred from homology"/>
<dbReference type="Gene3D" id="3.20.20.140">
    <property type="entry name" value="Metal-dependent hydrolases"/>
    <property type="match status" value="1"/>
</dbReference>
<dbReference type="Gene3D" id="1.10.2020.10">
    <property type="entry name" value="uronate isomerase, domain 2, chain A"/>
    <property type="match status" value="1"/>
</dbReference>
<dbReference type="RefSeq" id="WP_136900644.1">
    <property type="nucleotide sequence ID" value="NZ_SUME01000002.1"/>
</dbReference>
<comment type="caution">
    <text evidence="8">The sequence shown here is derived from an EMBL/GenBank/DDBJ whole genome shotgun (WGS) entry which is preliminary data.</text>
</comment>
<comment type="catalytic activity">
    <reaction evidence="7">
        <text>aldehydo-D-galacturonate = keto-D-tagaturonate</text>
        <dbReference type="Rhea" id="RHEA:27702"/>
        <dbReference type="ChEBI" id="CHEBI:12952"/>
        <dbReference type="ChEBI" id="CHEBI:17886"/>
    </reaction>
</comment>
<dbReference type="UniPathway" id="UPA00246"/>
<dbReference type="PANTHER" id="PTHR30068:SF4">
    <property type="entry name" value="URONATE ISOMERASE"/>
    <property type="match status" value="1"/>
</dbReference>
<dbReference type="PANTHER" id="PTHR30068">
    <property type="entry name" value="URONATE ISOMERASE"/>
    <property type="match status" value="1"/>
</dbReference>
<dbReference type="HAMAP" id="MF_00675">
    <property type="entry name" value="UxaC"/>
    <property type="match status" value="1"/>
</dbReference>
<evidence type="ECO:0000256" key="3">
    <source>
        <dbReference type="ARBA" id="ARBA00008397"/>
    </source>
</evidence>
<name>A0A4U0P4Z8_9SPHI</name>
<comment type="pathway">
    <text evidence="2 7">Carbohydrate metabolism; pentose and glucuronate interconversion.</text>
</comment>
<evidence type="ECO:0000313" key="8">
    <source>
        <dbReference type="EMBL" id="TJZ62310.1"/>
    </source>
</evidence>
<dbReference type="SUPFAM" id="SSF51556">
    <property type="entry name" value="Metallo-dependent hydrolases"/>
    <property type="match status" value="1"/>
</dbReference>
<accession>A0A4U0P4Z8</accession>